<dbReference type="AlphaFoldDB" id="A0A6N4R7Q7"/>
<protein>
    <recommendedName>
        <fullName evidence="8">Glutamate--tRNA ligase</fullName>
        <ecNumber evidence="8">6.1.1.17</ecNumber>
    </recommendedName>
    <alternativeName>
        <fullName evidence="8">Glutamyl-tRNA synthetase</fullName>
        <shortName evidence="8">GluRS</shortName>
    </alternativeName>
</protein>
<feature type="binding site" evidence="8">
    <location>
        <position position="211"/>
    </location>
    <ligand>
        <name>ATP</name>
        <dbReference type="ChEBI" id="CHEBI:30616"/>
    </ligand>
</feature>
<dbReference type="EMBL" id="VAFM01000001">
    <property type="protein sequence ID" value="TKW61321.1"/>
    <property type="molecule type" value="Genomic_DNA"/>
</dbReference>
<comment type="caution">
    <text evidence="8">Lacks conserved residue(s) required for the propagation of feature annotation.</text>
</comment>
<proteinExistence type="inferred from homology"/>
<dbReference type="InterPro" id="IPR004527">
    <property type="entry name" value="Glu-tRNA-ligase_bac/mito"/>
</dbReference>
<dbReference type="Proteomes" id="UP000320948">
    <property type="component" value="Unassembled WGS sequence"/>
</dbReference>
<organism evidence="11 12">
    <name type="scientific">Blastochloris viridis</name>
    <name type="common">Rhodopseudomonas viridis</name>
    <dbReference type="NCBI Taxonomy" id="1079"/>
    <lineage>
        <taxon>Bacteria</taxon>
        <taxon>Pseudomonadati</taxon>
        <taxon>Pseudomonadota</taxon>
        <taxon>Alphaproteobacteria</taxon>
        <taxon>Hyphomicrobiales</taxon>
        <taxon>Blastochloridaceae</taxon>
        <taxon>Blastochloris</taxon>
    </lineage>
</organism>
<evidence type="ECO:0000256" key="6">
    <source>
        <dbReference type="ARBA" id="ARBA00022917"/>
    </source>
</evidence>
<dbReference type="EC" id="6.1.1.17" evidence="8"/>
<evidence type="ECO:0000256" key="3">
    <source>
        <dbReference type="ARBA" id="ARBA00022598"/>
    </source>
</evidence>
<dbReference type="InterPro" id="IPR014729">
    <property type="entry name" value="Rossmann-like_a/b/a_fold"/>
</dbReference>
<feature type="domain" description="Aminoacyl-tRNA synthetase class I anticodon-binding" evidence="10">
    <location>
        <begin position="292"/>
        <end position="432"/>
    </location>
</feature>
<keyword evidence="4 8" id="KW-0547">Nucleotide-binding</keyword>
<reference evidence="11 12" key="1">
    <citation type="journal article" date="2017" name="Nat. Commun.">
        <title>In situ click chemistry generation of cyclooxygenase-2 inhibitors.</title>
        <authorList>
            <person name="Bhardwaj A."/>
            <person name="Kaur J."/>
            <person name="Wuest M."/>
            <person name="Wuest F."/>
        </authorList>
    </citation>
    <scope>NUCLEOTIDE SEQUENCE [LARGE SCALE GENOMIC DNA]</scope>
    <source>
        <strain evidence="11">S2_018_000_R2_106</strain>
    </source>
</reference>
<dbReference type="SUPFAM" id="SSF52374">
    <property type="entry name" value="Nucleotidylyl transferase"/>
    <property type="match status" value="1"/>
</dbReference>
<dbReference type="NCBIfam" id="TIGR00464">
    <property type="entry name" value="gltX_bact"/>
    <property type="match status" value="1"/>
</dbReference>
<feature type="short sequence motif" description="'KMSKS' region" evidence="8">
    <location>
        <begin position="208"/>
        <end position="212"/>
    </location>
</feature>
<evidence type="ECO:0000256" key="5">
    <source>
        <dbReference type="ARBA" id="ARBA00022840"/>
    </source>
</evidence>
<dbReference type="HAMAP" id="MF_00022">
    <property type="entry name" value="Glu_tRNA_synth_type1"/>
    <property type="match status" value="1"/>
</dbReference>
<dbReference type="GO" id="GO:0006424">
    <property type="term" value="P:glutamyl-tRNA aminoacylation"/>
    <property type="evidence" value="ECO:0007669"/>
    <property type="project" value="UniProtKB-UniRule"/>
</dbReference>
<comment type="subcellular location">
    <subcellularLocation>
        <location evidence="8">Cytoplasm</location>
    </subcellularLocation>
</comment>
<dbReference type="Pfam" id="PF00749">
    <property type="entry name" value="tRNA-synt_1c"/>
    <property type="match status" value="1"/>
</dbReference>
<dbReference type="CDD" id="cd00808">
    <property type="entry name" value="GluRS_core"/>
    <property type="match status" value="1"/>
</dbReference>
<dbReference type="PANTHER" id="PTHR43311">
    <property type="entry name" value="GLUTAMATE--TRNA LIGASE"/>
    <property type="match status" value="1"/>
</dbReference>
<keyword evidence="2 8" id="KW-0963">Cytoplasm</keyword>
<name>A0A6N4R7Q7_BLAVI</name>
<comment type="subunit">
    <text evidence="8">Monomer.</text>
</comment>
<dbReference type="GO" id="GO:0005524">
    <property type="term" value="F:ATP binding"/>
    <property type="evidence" value="ECO:0007669"/>
    <property type="project" value="UniProtKB-UniRule"/>
</dbReference>
<dbReference type="InterPro" id="IPR020058">
    <property type="entry name" value="Glu/Gln-tRNA-synth_Ib_cat-dom"/>
</dbReference>
<evidence type="ECO:0000256" key="8">
    <source>
        <dbReference type="HAMAP-Rule" id="MF_00022"/>
    </source>
</evidence>
<evidence type="ECO:0000256" key="4">
    <source>
        <dbReference type="ARBA" id="ARBA00022741"/>
    </source>
</evidence>
<dbReference type="GO" id="GO:0000049">
    <property type="term" value="F:tRNA binding"/>
    <property type="evidence" value="ECO:0007669"/>
    <property type="project" value="InterPro"/>
</dbReference>
<evidence type="ECO:0000259" key="9">
    <source>
        <dbReference type="Pfam" id="PF00749"/>
    </source>
</evidence>
<dbReference type="InterPro" id="IPR033910">
    <property type="entry name" value="GluRS_core"/>
</dbReference>
<dbReference type="PANTHER" id="PTHR43311:SF2">
    <property type="entry name" value="GLUTAMATE--TRNA LIGASE, MITOCHONDRIAL-RELATED"/>
    <property type="match status" value="1"/>
</dbReference>
<dbReference type="Gene3D" id="1.10.10.350">
    <property type="match status" value="1"/>
</dbReference>
<keyword evidence="7 8" id="KW-0030">Aminoacyl-tRNA synthetase</keyword>
<gene>
    <name evidence="8 11" type="primary">gltX</name>
    <name evidence="11" type="ORF">DI628_01440</name>
</gene>
<accession>A0A6N4R7Q7</accession>
<dbReference type="InterPro" id="IPR008925">
    <property type="entry name" value="aa_tRNA-synth_I_cd-bd_sf"/>
</dbReference>
<dbReference type="Pfam" id="PF19269">
    <property type="entry name" value="Anticodon_2"/>
    <property type="match status" value="1"/>
</dbReference>
<evidence type="ECO:0000313" key="11">
    <source>
        <dbReference type="EMBL" id="TKW61321.1"/>
    </source>
</evidence>
<sequence length="443" mass="49293">MSVNAPHQNQGIVVRFAPSPTGKMHIGSARTALFNWLYAKHTGGQFLLRIEDTDAERTTPENTNYIFEAMNWLGLESDREPLIQSTQLENHKQAAQKLIASGAAFVDEEGVTRFKVPEGAVHWTDLVQGDITIESKQIEPFALLRSDGTPTYHLSVVCDDITQGVTHIIRGDDHINNTPKQILLYKALGAEVPEFGHIPLILSESGEKLSKRHGAVSVQDLRDAGYLPQGLFNFLLRLGWGHADQENFSRDAACEAFDIHGVSKGASRFDSSKLNWFNAQNLKSLPFSEVKPHLLAFLPDGTETHPADLKKLEYMWADLTARAHTLPEIAEAAHFLLADATEDYTEEHTAILLEAHHLLHDIYETFSAVTEWTPEILHEVIANLVKNNGGNFKTVARPLRVAITAQLGGPDMSRIMCALGQNECLRRLKVALHYVHENGGHHH</sequence>
<dbReference type="InterPro" id="IPR049940">
    <property type="entry name" value="GluQ/Sye"/>
</dbReference>
<feature type="domain" description="Glutamyl/glutaminyl-tRNA synthetase class Ib catalytic" evidence="9">
    <location>
        <begin position="108"/>
        <end position="276"/>
    </location>
</feature>
<dbReference type="InterPro" id="IPR020751">
    <property type="entry name" value="aa-tRNA-synth_I_codon-bd_sub2"/>
</dbReference>
<evidence type="ECO:0000256" key="1">
    <source>
        <dbReference type="ARBA" id="ARBA00007894"/>
    </source>
</evidence>
<comment type="catalytic activity">
    <reaction evidence="8">
        <text>tRNA(Glu) + L-glutamate + ATP = L-glutamyl-tRNA(Glu) + AMP + diphosphate</text>
        <dbReference type="Rhea" id="RHEA:23540"/>
        <dbReference type="Rhea" id="RHEA-COMP:9663"/>
        <dbReference type="Rhea" id="RHEA-COMP:9680"/>
        <dbReference type="ChEBI" id="CHEBI:29985"/>
        <dbReference type="ChEBI" id="CHEBI:30616"/>
        <dbReference type="ChEBI" id="CHEBI:33019"/>
        <dbReference type="ChEBI" id="CHEBI:78442"/>
        <dbReference type="ChEBI" id="CHEBI:78520"/>
        <dbReference type="ChEBI" id="CHEBI:456215"/>
        <dbReference type="EC" id="6.1.1.17"/>
    </reaction>
</comment>
<evidence type="ECO:0000256" key="2">
    <source>
        <dbReference type="ARBA" id="ARBA00022490"/>
    </source>
</evidence>
<dbReference type="InterPro" id="IPR045462">
    <property type="entry name" value="aa-tRNA-synth_I_cd-bd"/>
</dbReference>
<dbReference type="SUPFAM" id="SSF48163">
    <property type="entry name" value="An anticodon-binding domain of class I aminoacyl-tRNA synthetases"/>
    <property type="match status" value="1"/>
</dbReference>
<keyword evidence="3 8" id="KW-0436">Ligase</keyword>
<dbReference type="GO" id="GO:0004818">
    <property type="term" value="F:glutamate-tRNA ligase activity"/>
    <property type="evidence" value="ECO:0007669"/>
    <property type="project" value="UniProtKB-UniRule"/>
</dbReference>
<comment type="similarity">
    <text evidence="1 8">Belongs to the class-I aminoacyl-tRNA synthetase family. Glutamate--tRNA ligase type 1 subfamily.</text>
</comment>
<dbReference type="PRINTS" id="PR00987">
    <property type="entry name" value="TRNASYNTHGLU"/>
</dbReference>
<keyword evidence="5 8" id="KW-0067">ATP-binding</keyword>
<dbReference type="Gene3D" id="3.40.50.620">
    <property type="entry name" value="HUPs"/>
    <property type="match status" value="2"/>
</dbReference>
<evidence type="ECO:0000256" key="7">
    <source>
        <dbReference type="ARBA" id="ARBA00023146"/>
    </source>
</evidence>
<dbReference type="InterPro" id="IPR000924">
    <property type="entry name" value="Glu/Gln-tRNA-synth"/>
</dbReference>
<evidence type="ECO:0000313" key="12">
    <source>
        <dbReference type="Proteomes" id="UP000320948"/>
    </source>
</evidence>
<feature type="short sequence motif" description="'HIGH' region" evidence="8">
    <location>
        <begin position="18"/>
        <end position="28"/>
    </location>
</feature>
<evidence type="ECO:0000259" key="10">
    <source>
        <dbReference type="Pfam" id="PF19269"/>
    </source>
</evidence>
<keyword evidence="6 8" id="KW-0648">Protein biosynthesis</keyword>
<dbReference type="GO" id="GO:0005829">
    <property type="term" value="C:cytosol"/>
    <property type="evidence" value="ECO:0007669"/>
    <property type="project" value="TreeGrafter"/>
</dbReference>
<comment type="caution">
    <text evidence="11">The sequence shown here is derived from an EMBL/GenBank/DDBJ whole genome shotgun (WGS) entry which is preliminary data.</text>
</comment>
<dbReference type="GO" id="GO:0008270">
    <property type="term" value="F:zinc ion binding"/>
    <property type="evidence" value="ECO:0007669"/>
    <property type="project" value="InterPro"/>
</dbReference>
<comment type="function">
    <text evidence="8">Catalyzes the attachment of glutamate to tRNA(Glu) in a two-step reaction: glutamate is first activated by ATP to form Glu-AMP and then transferred to the acceptor end of tRNA(Glu).</text>
</comment>